<keyword evidence="3" id="KW-0862">Zinc</keyword>
<feature type="domain" description="RING-type" evidence="5">
    <location>
        <begin position="134"/>
        <end position="175"/>
    </location>
</feature>
<evidence type="ECO:0000259" key="5">
    <source>
        <dbReference type="PROSITE" id="PS50089"/>
    </source>
</evidence>
<keyword evidence="1" id="KW-0479">Metal-binding</keyword>
<evidence type="ECO:0000313" key="6">
    <source>
        <dbReference type="EMBL" id="CAD8057143.1"/>
    </source>
</evidence>
<gene>
    <name evidence="6" type="ORF">PPRIM_AZ9-3.1.T0250286</name>
</gene>
<keyword evidence="7" id="KW-1185">Reference proteome</keyword>
<protein>
    <recommendedName>
        <fullName evidence="5">RING-type domain-containing protein</fullName>
    </recommendedName>
</protein>
<sequence>MFQILRNVFEERNNFENYWCHLCKMEIIQRTYHQEENQQEYCILCDSPLEQMAQGINDSELRSFEIYITPEAQQLRTLTDWTQNLSEISDFLNFLALLTENLILQEDHQQGASESQINSLREHVVNMNDQQQTCYICQEDFKNDEVELEMSCSHNFHKDCLTQWLKINNSCPVCRAKIN</sequence>
<comment type="caution">
    <text evidence="6">The sequence shown here is derived from an EMBL/GenBank/DDBJ whole genome shotgun (WGS) entry which is preliminary data.</text>
</comment>
<dbReference type="SMART" id="SM00184">
    <property type="entry name" value="RING"/>
    <property type="match status" value="1"/>
</dbReference>
<dbReference type="InterPro" id="IPR001841">
    <property type="entry name" value="Znf_RING"/>
</dbReference>
<evidence type="ECO:0000256" key="3">
    <source>
        <dbReference type="ARBA" id="ARBA00022833"/>
    </source>
</evidence>
<evidence type="ECO:0000256" key="4">
    <source>
        <dbReference type="PROSITE-ProRule" id="PRU00175"/>
    </source>
</evidence>
<keyword evidence="2 4" id="KW-0863">Zinc-finger</keyword>
<dbReference type="PANTHER" id="PTHR45931">
    <property type="entry name" value="SI:CH211-59O9.10"/>
    <property type="match status" value="1"/>
</dbReference>
<proteinExistence type="predicted"/>
<dbReference type="GO" id="GO:0008270">
    <property type="term" value="F:zinc ion binding"/>
    <property type="evidence" value="ECO:0007669"/>
    <property type="project" value="UniProtKB-KW"/>
</dbReference>
<dbReference type="Pfam" id="PF13639">
    <property type="entry name" value="zf-RING_2"/>
    <property type="match status" value="1"/>
</dbReference>
<dbReference type="EMBL" id="CAJJDM010000023">
    <property type="protein sequence ID" value="CAD8057143.1"/>
    <property type="molecule type" value="Genomic_DNA"/>
</dbReference>
<reference evidence="6" key="1">
    <citation type="submission" date="2021-01" db="EMBL/GenBank/DDBJ databases">
        <authorList>
            <consortium name="Genoscope - CEA"/>
            <person name="William W."/>
        </authorList>
    </citation>
    <scope>NUCLEOTIDE SEQUENCE</scope>
</reference>
<dbReference type="CDD" id="cd16454">
    <property type="entry name" value="RING-H2_PA-TM-RING"/>
    <property type="match status" value="1"/>
</dbReference>
<dbReference type="AlphaFoldDB" id="A0A8S1KUA7"/>
<dbReference type="InterPro" id="IPR051834">
    <property type="entry name" value="RING_finger_E3_ligase"/>
</dbReference>
<dbReference type="GO" id="GO:0061630">
    <property type="term" value="F:ubiquitin protein ligase activity"/>
    <property type="evidence" value="ECO:0007669"/>
    <property type="project" value="TreeGrafter"/>
</dbReference>
<dbReference type="OMA" id="EQMAQGI"/>
<dbReference type="Proteomes" id="UP000688137">
    <property type="component" value="Unassembled WGS sequence"/>
</dbReference>
<dbReference type="GO" id="GO:0006511">
    <property type="term" value="P:ubiquitin-dependent protein catabolic process"/>
    <property type="evidence" value="ECO:0007669"/>
    <property type="project" value="TreeGrafter"/>
</dbReference>
<dbReference type="PROSITE" id="PS50089">
    <property type="entry name" value="ZF_RING_2"/>
    <property type="match status" value="1"/>
</dbReference>
<evidence type="ECO:0000256" key="1">
    <source>
        <dbReference type="ARBA" id="ARBA00022723"/>
    </source>
</evidence>
<dbReference type="GO" id="GO:0005634">
    <property type="term" value="C:nucleus"/>
    <property type="evidence" value="ECO:0007669"/>
    <property type="project" value="TreeGrafter"/>
</dbReference>
<organism evidence="6 7">
    <name type="scientific">Paramecium primaurelia</name>
    <dbReference type="NCBI Taxonomy" id="5886"/>
    <lineage>
        <taxon>Eukaryota</taxon>
        <taxon>Sar</taxon>
        <taxon>Alveolata</taxon>
        <taxon>Ciliophora</taxon>
        <taxon>Intramacronucleata</taxon>
        <taxon>Oligohymenophorea</taxon>
        <taxon>Peniculida</taxon>
        <taxon>Parameciidae</taxon>
        <taxon>Paramecium</taxon>
    </lineage>
</organism>
<accession>A0A8S1KUA7</accession>
<dbReference type="PANTHER" id="PTHR45931:SF3">
    <property type="entry name" value="RING ZINC FINGER-CONTAINING PROTEIN"/>
    <property type="match status" value="1"/>
</dbReference>
<name>A0A8S1KUA7_PARPR</name>
<evidence type="ECO:0000313" key="7">
    <source>
        <dbReference type="Proteomes" id="UP000688137"/>
    </source>
</evidence>
<evidence type="ECO:0000256" key="2">
    <source>
        <dbReference type="ARBA" id="ARBA00022771"/>
    </source>
</evidence>